<accession>E2ZFT7</accession>
<evidence type="ECO:0000259" key="1">
    <source>
        <dbReference type="Pfam" id="PF03235"/>
    </source>
</evidence>
<dbReference type="Pfam" id="PF07510">
    <property type="entry name" value="GmrSD_C"/>
    <property type="match status" value="1"/>
</dbReference>
<gene>
    <name evidence="3" type="ORF">HMPREF9436_00520</name>
</gene>
<feature type="domain" description="GmrSD restriction endonucleases C-terminal" evidence="2">
    <location>
        <begin position="440"/>
        <end position="548"/>
    </location>
</feature>
<dbReference type="BioCyc" id="FCF748224-HMP:GTSS-2931-MONOMER"/>
<dbReference type="Proteomes" id="UP000006028">
    <property type="component" value="Unassembled WGS sequence"/>
</dbReference>
<comment type="caution">
    <text evidence="3">The sequence shown here is derived from an EMBL/GenBank/DDBJ whole genome shotgun (WGS) entry which is preliminary data.</text>
</comment>
<dbReference type="AlphaFoldDB" id="E2ZFT7"/>
<dbReference type="STRING" id="748224.HMPREF9436_00520"/>
<organism evidence="3 4">
    <name type="scientific">Faecalibacterium cf. prausnitzii KLE1255</name>
    <dbReference type="NCBI Taxonomy" id="748224"/>
    <lineage>
        <taxon>Bacteria</taxon>
        <taxon>Bacillati</taxon>
        <taxon>Bacillota</taxon>
        <taxon>Clostridia</taxon>
        <taxon>Eubacteriales</taxon>
        <taxon>Oscillospiraceae</taxon>
        <taxon>Faecalibacterium</taxon>
    </lineage>
</organism>
<protein>
    <recommendedName>
        <fullName evidence="5">DUF262 domain-containing protein</fullName>
    </recommendedName>
</protein>
<dbReference type="OrthoDB" id="9798761at2"/>
<dbReference type="InterPro" id="IPR011089">
    <property type="entry name" value="GmrSD_C"/>
</dbReference>
<evidence type="ECO:0000259" key="2">
    <source>
        <dbReference type="Pfam" id="PF07510"/>
    </source>
</evidence>
<dbReference type="eggNOG" id="COG1479">
    <property type="taxonomic scope" value="Bacteria"/>
</dbReference>
<dbReference type="InterPro" id="IPR004919">
    <property type="entry name" value="GmrSD_N"/>
</dbReference>
<sequence>MFHVIYYFQVIRIYIKREAPISWPCKNYAIEPMKTFLDGQYSIPNYQREYSWEENEIQDFLNDLEDTCANPSTIHFFGQIVVHNDEDSQTKFIIDGQQRTITSMIFVHSLQLLYENLYFTTQYHPASKKEVLLSNYVGEYSDEEKSLHLILSEADNPYFIQTITARQPSGSKETKKSWERIRKAFKTIYEYLDSHCQDASDTSKKMDCLNRYFEAFFERFKVMYIEATKLEEAFIIFETLNARGKDLETADLLKNFVFSKSKDVDDTQKKWNSIVDNLDKIDTTNYIRHYWNSSHKFIRKNDLYREIVKFIKTPADVSAFLDSLENCSQFYHDIAFPEENVDFTDDKLISCLKNLKILKAKTFYPILLAMKQAKESYSEKDLLTVAETIEVYVFRNFTICGKVANTGERFFSEIALRIYGDLNSVTAICKEIRKSIVPDDEFTAAFNTWSGSNREIIRYILRKINKQLSPTDELNLNNSDVHIEHVMPIENSKWKIPEDTHNEYLWRLGNLTLLSGKLNIQISNEVFPIKVSEYAKSKIDLNKSLCTCSDGTPRTKWIVPDDIDIRQKYFSDYALIIWHIH</sequence>
<evidence type="ECO:0008006" key="5">
    <source>
        <dbReference type="Google" id="ProtNLM"/>
    </source>
</evidence>
<dbReference type="PANTHER" id="PTHR35149:SF2">
    <property type="entry name" value="DUF262 DOMAIN-CONTAINING PROTEIN"/>
    <property type="match status" value="1"/>
</dbReference>
<dbReference type="EMBL" id="AECU01000035">
    <property type="protein sequence ID" value="EFQ07949.1"/>
    <property type="molecule type" value="Genomic_DNA"/>
</dbReference>
<dbReference type="HOGENOM" id="CLU_011736_6_1_9"/>
<feature type="domain" description="GmrSD restriction endonucleases N-terminal" evidence="1">
    <location>
        <begin position="39"/>
        <end position="258"/>
    </location>
</feature>
<proteinExistence type="predicted"/>
<dbReference type="PANTHER" id="PTHR35149">
    <property type="entry name" value="SLL5132 PROTEIN"/>
    <property type="match status" value="1"/>
</dbReference>
<dbReference type="Pfam" id="PF03235">
    <property type="entry name" value="GmrSD_N"/>
    <property type="match status" value="1"/>
</dbReference>
<evidence type="ECO:0000313" key="3">
    <source>
        <dbReference type="EMBL" id="EFQ07949.1"/>
    </source>
</evidence>
<evidence type="ECO:0000313" key="4">
    <source>
        <dbReference type="Proteomes" id="UP000006028"/>
    </source>
</evidence>
<name>E2ZFT7_9FIRM</name>
<reference evidence="3 4" key="1">
    <citation type="submission" date="2010-08" db="EMBL/GenBank/DDBJ databases">
        <authorList>
            <person name="Weinstock G."/>
            <person name="Sodergren E."/>
            <person name="Clifton S."/>
            <person name="Fulton L."/>
            <person name="Fulton B."/>
            <person name="Courtney L."/>
            <person name="Fronick C."/>
            <person name="Harrison M."/>
            <person name="Strong C."/>
            <person name="Farmer C."/>
            <person name="Delahaunty K."/>
            <person name="Markovic C."/>
            <person name="Hall O."/>
            <person name="Minx P."/>
            <person name="Tomlinson C."/>
            <person name="Mitreva M."/>
            <person name="Hou S."/>
            <person name="Chen J."/>
            <person name="Wollam A."/>
            <person name="Pepin K.H."/>
            <person name="Johnson M."/>
            <person name="Bhonagiri V."/>
            <person name="Zhang X."/>
            <person name="Suruliraj S."/>
            <person name="Warren W."/>
            <person name="Chinwalla A."/>
            <person name="Mardis E.R."/>
            <person name="Wilson R.K."/>
        </authorList>
    </citation>
    <scope>NUCLEOTIDE SEQUENCE [LARGE SCALE GENOMIC DNA]</scope>
    <source>
        <strain evidence="3 4">KLE1255</strain>
    </source>
</reference>